<evidence type="ECO:0000313" key="13">
    <source>
        <dbReference type="Proteomes" id="UP000283003"/>
    </source>
</evidence>
<keyword evidence="13" id="KW-1185">Reference proteome</keyword>
<name>A0A437GXG7_9SPHN</name>
<dbReference type="InterPro" id="IPR051793">
    <property type="entry name" value="NADH:flavin_oxidoreductase"/>
</dbReference>
<dbReference type="GO" id="GO:0010181">
    <property type="term" value="F:FMN binding"/>
    <property type="evidence" value="ECO:0007669"/>
    <property type="project" value="InterPro"/>
</dbReference>
<feature type="domain" description="FAD/NAD(P)-binding" evidence="11">
    <location>
        <begin position="403"/>
        <end position="645"/>
    </location>
</feature>
<dbReference type="InterPro" id="IPR001155">
    <property type="entry name" value="OxRdtase_FMN_N"/>
</dbReference>
<dbReference type="InterPro" id="IPR023753">
    <property type="entry name" value="FAD/NAD-binding_dom"/>
</dbReference>
<keyword evidence="4" id="KW-0285">Flavoprotein</keyword>
<evidence type="ECO:0000259" key="11">
    <source>
        <dbReference type="Pfam" id="PF07992"/>
    </source>
</evidence>
<comment type="cofactor">
    <cofactor evidence="2">
        <name>[4Fe-4S] cluster</name>
        <dbReference type="ChEBI" id="CHEBI:49883"/>
    </cofactor>
</comment>
<keyword evidence="5" id="KW-0288">FMN</keyword>
<dbReference type="AlphaFoldDB" id="A0A437GXG7"/>
<dbReference type="InterPro" id="IPR036188">
    <property type="entry name" value="FAD/NAD-bd_sf"/>
</dbReference>
<dbReference type="InterPro" id="IPR013785">
    <property type="entry name" value="Aldolase_TIM"/>
</dbReference>
<keyword evidence="9" id="KW-0411">Iron-sulfur</keyword>
<keyword evidence="8" id="KW-0408">Iron</keyword>
<dbReference type="PANTHER" id="PTHR42917">
    <property type="entry name" value="2,4-DIENOYL-COA REDUCTASE"/>
    <property type="match status" value="1"/>
</dbReference>
<dbReference type="SUPFAM" id="SSF51395">
    <property type="entry name" value="FMN-linked oxidoreductases"/>
    <property type="match status" value="1"/>
</dbReference>
<organism evidence="12 13">
    <name type="scientific">Croceicoccus ponticola</name>
    <dbReference type="NCBI Taxonomy" id="2217664"/>
    <lineage>
        <taxon>Bacteria</taxon>
        <taxon>Pseudomonadati</taxon>
        <taxon>Pseudomonadota</taxon>
        <taxon>Alphaproteobacteria</taxon>
        <taxon>Sphingomonadales</taxon>
        <taxon>Erythrobacteraceae</taxon>
        <taxon>Croceicoccus</taxon>
    </lineage>
</organism>
<evidence type="ECO:0000256" key="1">
    <source>
        <dbReference type="ARBA" id="ARBA00001917"/>
    </source>
</evidence>
<dbReference type="PANTHER" id="PTHR42917:SF2">
    <property type="entry name" value="2,4-DIENOYL-COA REDUCTASE [(2E)-ENOYL-COA-PRODUCING]"/>
    <property type="match status" value="1"/>
</dbReference>
<evidence type="ECO:0000256" key="4">
    <source>
        <dbReference type="ARBA" id="ARBA00022630"/>
    </source>
</evidence>
<proteinExistence type="inferred from homology"/>
<keyword evidence="7" id="KW-0560">Oxidoreductase</keyword>
<protein>
    <submittedName>
        <fullName evidence="12">FAD-binding protein</fullName>
    </submittedName>
</protein>
<dbReference type="PRINTS" id="PR00419">
    <property type="entry name" value="ADXRDTASE"/>
</dbReference>
<evidence type="ECO:0000259" key="10">
    <source>
        <dbReference type="Pfam" id="PF00724"/>
    </source>
</evidence>
<dbReference type="OrthoDB" id="9804454at2"/>
<dbReference type="Proteomes" id="UP000283003">
    <property type="component" value="Unassembled WGS sequence"/>
</dbReference>
<dbReference type="EMBL" id="RXOL01000004">
    <property type="protein sequence ID" value="RVQ66591.1"/>
    <property type="molecule type" value="Genomic_DNA"/>
</dbReference>
<dbReference type="GO" id="GO:0051536">
    <property type="term" value="F:iron-sulfur cluster binding"/>
    <property type="evidence" value="ECO:0007669"/>
    <property type="project" value="UniProtKB-KW"/>
</dbReference>
<sequence>MGSLPMSSQPGEKRYPSVFSEFKLKNITLRNRIMQSAHAKGFHKKEGITNNRDRYYAEARAKGGVALLTTGNRLIHPTSNTFMRGFSYGYREEMIERDRAMTDAVHANGGAIIAQLNHFGVNGSTSAMDDYRVLWSASNVKSPALCEMAKAIEPEDMEELCVGWSRSADFAQKAGFDGVEVHLAHSYLLEQFISPMFNKRTDEFGGSLENRLRFPRMVIQRVRETVGPDYIVGVRMPLDEMVPGGLPIDEWVEVGKILQADGLIDYVTVTAGTYHVPQYMMPPADIDSGWLIERCQKLKNACPGLPIFLVGGVDNPKIAEKALADGVCDMVAMTRPNIADPELVNKLREGKEDDIIHCIRCNQGCIGRLFEGSPMTCILNPTTGREEYFNERTVTRTDAPRHWVVIGGGPAGLKSAETLLKRGHKVTLLEKSEKLGGQINLILKTKRPSFAHIVRDLVYQIDKHGGEIRLGTEATIDLIASLAPDGIIVTTGAKPDKSGFNIVAPRVDKLPGVDQAHVIDGWSAIDDPEALVGNNIVILDDDGTRYVAGLAEMLISRGKKVSIVSRQQNLFNRMNTTLDLPIMLQRVFSGGLQFIANSWASTIGADSVSLFNIYSGGQTTLEKVDHVILTTGNLPDDDLYFQLKATFGNVHRAGDAVAPRRIEHAIYEGYLAGLERFDNWTKFIEPGALENFDPAQTGGKAAHSHERDIALSAAE</sequence>
<dbReference type="Gene3D" id="3.20.20.70">
    <property type="entry name" value="Aldolase class I"/>
    <property type="match status" value="1"/>
</dbReference>
<evidence type="ECO:0000256" key="9">
    <source>
        <dbReference type="ARBA" id="ARBA00023014"/>
    </source>
</evidence>
<accession>A0A437GXG7</accession>
<evidence type="ECO:0000256" key="3">
    <source>
        <dbReference type="ARBA" id="ARBA00011048"/>
    </source>
</evidence>
<evidence type="ECO:0000256" key="7">
    <source>
        <dbReference type="ARBA" id="ARBA00023002"/>
    </source>
</evidence>
<evidence type="ECO:0000256" key="6">
    <source>
        <dbReference type="ARBA" id="ARBA00022723"/>
    </source>
</evidence>
<keyword evidence="6" id="KW-0479">Metal-binding</keyword>
<comment type="cofactor">
    <cofactor evidence="1">
        <name>FMN</name>
        <dbReference type="ChEBI" id="CHEBI:58210"/>
    </cofactor>
</comment>
<dbReference type="Gene3D" id="3.40.50.720">
    <property type="entry name" value="NAD(P)-binding Rossmann-like Domain"/>
    <property type="match status" value="1"/>
</dbReference>
<dbReference type="Gene3D" id="3.50.50.60">
    <property type="entry name" value="FAD/NAD(P)-binding domain"/>
    <property type="match status" value="1"/>
</dbReference>
<dbReference type="Pfam" id="PF00724">
    <property type="entry name" value="Oxidored_FMN"/>
    <property type="match status" value="1"/>
</dbReference>
<dbReference type="GO" id="GO:0046872">
    <property type="term" value="F:metal ion binding"/>
    <property type="evidence" value="ECO:0007669"/>
    <property type="project" value="UniProtKB-KW"/>
</dbReference>
<evidence type="ECO:0000256" key="8">
    <source>
        <dbReference type="ARBA" id="ARBA00023004"/>
    </source>
</evidence>
<dbReference type="GO" id="GO:0016491">
    <property type="term" value="F:oxidoreductase activity"/>
    <property type="evidence" value="ECO:0007669"/>
    <property type="project" value="UniProtKB-KW"/>
</dbReference>
<evidence type="ECO:0000256" key="5">
    <source>
        <dbReference type="ARBA" id="ARBA00022643"/>
    </source>
</evidence>
<evidence type="ECO:0000256" key="2">
    <source>
        <dbReference type="ARBA" id="ARBA00001966"/>
    </source>
</evidence>
<gene>
    <name evidence="12" type="ORF">EKN06_11295</name>
</gene>
<evidence type="ECO:0000313" key="12">
    <source>
        <dbReference type="EMBL" id="RVQ66591.1"/>
    </source>
</evidence>
<reference evidence="12 13" key="1">
    <citation type="submission" date="2018-12" db="EMBL/GenBank/DDBJ databases">
        <title>Croceicoccus ponticola sp. nov., a lipolytic bacterium isolated from seawater.</title>
        <authorList>
            <person name="Yoon J.-H."/>
        </authorList>
    </citation>
    <scope>NUCLEOTIDE SEQUENCE [LARGE SCALE GENOMIC DNA]</scope>
    <source>
        <strain evidence="12 13">GM-16</strain>
    </source>
</reference>
<dbReference type="SUPFAM" id="SSF51905">
    <property type="entry name" value="FAD/NAD(P)-binding domain"/>
    <property type="match status" value="1"/>
</dbReference>
<comment type="caution">
    <text evidence="12">The sequence shown here is derived from an EMBL/GenBank/DDBJ whole genome shotgun (WGS) entry which is preliminary data.</text>
</comment>
<feature type="domain" description="NADH:flavin oxidoreductase/NADH oxidase N-terminal" evidence="10">
    <location>
        <begin position="18"/>
        <end position="353"/>
    </location>
</feature>
<dbReference type="Pfam" id="PF07992">
    <property type="entry name" value="Pyr_redox_2"/>
    <property type="match status" value="1"/>
</dbReference>
<comment type="similarity">
    <text evidence="3">In the N-terminal section; belongs to the NADH:flavin oxidoreductase/NADH oxidase family.</text>
</comment>